<dbReference type="KEGG" id="csb:CLSA_c18750"/>
<dbReference type="HOGENOM" id="CLU_019796_1_1_9"/>
<evidence type="ECO:0000259" key="6">
    <source>
        <dbReference type="Pfam" id="PF02826"/>
    </source>
</evidence>
<keyword evidence="2 4" id="KW-0560">Oxidoreductase</keyword>
<dbReference type="Gene3D" id="3.40.50.720">
    <property type="entry name" value="NAD(P)-binding Rossmann-like Domain"/>
    <property type="match status" value="2"/>
</dbReference>
<evidence type="ECO:0000256" key="3">
    <source>
        <dbReference type="ARBA" id="ARBA00023027"/>
    </source>
</evidence>
<organism evidence="7 8">
    <name type="scientific">Clostridium saccharobutylicum DSM 13864</name>
    <dbReference type="NCBI Taxonomy" id="1345695"/>
    <lineage>
        <taxon>Bacteria</taxon>
        <taxon>Bacillati</taxon>
        <taxon>Bacillota</taxon>
        <taxon>Clostridia</taxon>
        <taxon>Eubacteriales</taxon>
        <taxon>Clostridiaceae</taxon>
        <taxon>Clostridium</taxon>
    </lineage>
</organism>
<gene>
    <name evidence="7" type="primary">vanHB</name>
    <name evidence="7" type="ORF">CLSA_c18750</name>
</gene>
<dbReference type="Pfam" id="PF02826">
    <property type="entry name" value="2-Hacid_dh_C"/>
    <property type="match status" value="1"/>
</dbReference>
<dbReference type="PANTHER" id="PTHR43026:SF1">
    <property type="entry name" value="2-HYDROXYACID DEHYDROGENASE HOMOLOG 1-RELATED"/>
    <property type="match status" value="1"/>
</dbReference>
<evidence type="ECO:0000256" key="1">
    <source>
        <dbReference type="ARBA" id="ARBA00005854"/>
    </source>
</evidence>
<dbReference type="Pfam" id="PF00389">
    <property type="entry name" value="2-Hacid_dh"/>
    <property type="match status" value="1"/>
</dbReference>
<dbReference type="InterPro" id="IPR058205">
    <property type="entry name" value="D-LDH-like"/>
</dbReference>
<dbReference type="InterPro" id="IPR006139">
    <property type="entry name" value="D-isomer_2_OHA_DH_cat_dom"/>
</dbReference>
<evidence type="ECO:0000256" key="4">
    <source>
        <dbReference type="RuleBase" id="RU003719"/>
    </source>
</evidence>
<dbReference type="SUPFAM" id="SSF51735">
    <property type="entry name" value="NAD(P)-binding Rossmann-fold domains"/>
    <property type="match status" value="1"/>
</dbReference>
<dbReference type="Proteomes" id="UP000017118">
    <property type="component" value="Chromosome"/>
</dbReference>
<dbReference type="InterPro" id="IPR036291">
    <property type="entry name" value="NAD(P)-bd_dom_sf"/>
</dbReference>
<evidence type="ECO:0000259" key="5">
    <source>
        <dbReference type="Pfam" id="PF00389"/>
    </source>
</evidence>
<dbReference type="eggNOG" id="COG1052">
    <property type="taxonomic scope" value="Bacteria"/>
</dbReference>
<dbReference type="CDD" id="cd12185">
    <property type="entry name" value="HGDH_LDH_like"/>
    <property type="match status" value="1"/>
</dbReference>
<dbReference type="InterPro" id="IPR006140">
    <property type="entry name" value="D-isomer_DH_NAD-bd"/>
</dbReference>
<dbReference type="GO" id="GO:0051287">
    <property type="term" value="F:NAD binding"/>
    <property type="evidence" value="ECO:0007669"/>
    <property type="project" value="InterPro"/>
</dbReference>
<dbReference type="RefSeq" id="WP_022745677.1">
    <property type="nucleotide sequence ID" value="NC_022571.1"/>
</dbReference>
<evidence type="ECO:0000313" key="8">
    <source>
        <dbReference type="Proteomes" id="UP000017118"/>
    </source>
</evidence>
<protein>
    <submittedName>
        <fullName evidence="7">D-specific alpha-keto acid dehydrogenase</fullName>
        <ecNumber evidence="7">1.1.1.-</ecNumber>
    </submittedName>
</protein>
<dbReference type="AlphaFoldDB" id="U5MQI9"/>
<dbReference type="EMBL" id="CP006721">
    <property type="protein sequence ID" value="AGX42860.1"/>
    <property type="molecule type" value="Genomic_DNA"/>
</dbReference>
<dbReference type="InterPro" id="IPR029753">
    <property type="entry name" value="D-isomer_DH_CS"/>
</dbReference>
<proteinExistence type="inferred from homology"/>
<dbReference type="PROSITE" id="PS00671">
    <property type="entry name" value="D_2_HYDROXYACID_DH_3"/>
    <property type="match status" value="1"/>
</dbReference>
<dbReference type="EC" id="1.1.1.-" evidence="7"/>
<dbReference type="GO" id="GO:0008720">
    <property type="term" value="F:D-lactate dehydrogenase (NAD+) activity"/>
    <property type="evidence" value="ECO:0007669"/>
    <property type="project" value="TreeGrafter"/>
</dbReference>
<feature type="domain" description="D-isomer specific 2-hydroxyacid dehydrogenase NAD-binding" evidence="6">
    <location>
        <begin position="109"/>
        <end position="295"/>
    </location>
</feature>
<keyword evidence="8" id="KW-1185">Reference proteome</keyword>
<dbReference type="SUPFAM" id="SSF52283">
    <property type="entry name" value="Formate/glycerate dehydrogenase catalytic domain-like"/>
    <property type="match status" value="1"/>
</dbReference>
<keyword evidence="3" id="KW-0520">NAD</keyword>
<dbReference type="GeneID" id="55474354"/>
<name>U5MQI9_CLOSA</name>
<dbReference type="PANTHER" id="PTHR43026">
    <property type="entry name" value="2-HYDROXYACID DEHYDROGENASE HOMOLOG 1-RELATED"/>
    <property type="match status" value="1"/>
</dbReference>
<evidence type="ECO:0000313" key="7">
    <source>
        <dbReference type="EMBL" id="AGX42860.1"/>
    </source>
</evidence>
<feature type="domain" description="D-isomer specific 2-hydroxyacid dehydrogenase catalytic" evidence="5">
    <location>
        <begin position="8"/>
        <end position="319"/>
    </location>
</feature>
<dbReference type="OrthoDB" id="9805416at2"/>
<evidence type="ECO:0000256" key="2">
    <source>
        <dbReference type="ARBA" id="ARBA00023002"/>
    </source>
</evidence>
<sequence length="328" mass="36607">MKALAYEVEKHEVEYLKRYSEELNIDITIVSDLLTLETVSLTKGYEYITINGLSQIDKVLFQKLKENGVKYVASRCVGYNHMDVNAAKELGIRLSHGTYSPNNVADFAVMLMLMLIRKVKISMGRSNVNDFSLNDLQGREMKDLTIGVIGTGKIGSTVVKNLSGFGCRTIAYARHPNENLKGIVEYVDLESIYRESDIITLHMSLTDGNYHIINNDTISRMKDGVIIINTARGGLVNTQDLIVGLETGKIGAAGIDTYEDEEGICHFNHNVSMVGHREMFYLKQFPNVILTQHYAFFTDHAVSDMVESALCSLNAFSKNLSNACEIIV</sequence>
<comment type="similarity">
    <text evidence="1 4">Belongs to the D-isomer specific 2-hydroxyacid dehydrogenase family.</text>
</comment>
<reference evidence="7 8" key="1">
    <citation type="journal article" date="2013" name="Genome Announc.">
        <title>Complete Genome Sequence of the Solvent Producer Clostridium saccharobutylicum NCP262 (DSM 13864).</title>
        <authorList>
            <person name="Poehlein A."/>
            <person name="Hartwich K."/>
            <person name="Krabben P."/>
            <person name="Ehrenreich A."/>
            <person name="Liebl W."/>
            <person name="Durre P."/>
            <person name="Gottschalk G."/>
            <person name="Daniel R."/>
        </authorList>
    </citation>
    <scope>NUCLEOTIDE SEQUENCE [LARGE SCALE GENOMIC DNA]</scope>
    <source>
        <strain evidence="7">DSM 13864</strain>
    </source>
</reference>
<accession>U5MQI9</accession>
<dbReference type="PATRIC" id="fig|1345695.3.peg.1833"/>